<protein>
    <submittedName>
        <fullName evidence="2">Uncharacterized protein LOC104774799</fullName>
    </submittedName>
</protein>
<proteinExistence type="predicted"/>
<evidence type="ECO:0000313" key="2">
    <source>
        <dbReference type="RefSeq" id="XP_010497546.1"/>
    </source>
</evidence>
<dbReference type="PANTHER" id="PTHR45865">
    <property type="entry name" value="E3 UBIQUITIN-PROTEIN LIGASE SHPRH FAMILY MEMBER"/>
    <property type="match status" value="1"/>
</dbReference>
<accession>A0ABM0Y9C9</accession>
<evidence type="ECO:0000313" key="1">
    <source>
        <dbReference type="Proteomes" id="UP000694864"/>
    </source>
</evidence>
<dbReference type="RefSeq" id="XP_010497546.1">
    <property type="nucleotide sequence ID" value="XM_010499244.1"/>
</dbReference>
<dbReference type="GeneID" id="104774799"/>
<reference evidence="1" key="1">
    <citation type="journal article" date="2014" name="Nat. Commun.">
        <title>The emerging biofuel crop Camelina sativa retains a highly undifferentiated hexaploid genome structure.</title>
        <authorList>
            <person name="Kagale S."/>
            <person name="Koh C."/>
            <person name="Nixon J."/>
            <person name="Bollina V."/>
            <person name="Clarke W.E."/>
            <person name="Tuteja R."/>
            <person name="Spillane C."/>
            <person name="Robinson S.J."/>
            <person name="Links M.G."/>
            <person name="Clarke C."/>
            <person name="Higgins E.E."/>
            <person name="Huebert T."/>
            <person name="Sharpe A.G."/>
            <person name="Parkin I.A."/>
        </authorList>
    </citation>
    <scope>NUCLEOTIDE SEQUENCE [LARGE SCALE GENOMIC DNA]</scope>
    <source>
        <strain evidence="1">cv. DH55</strain>
    </source>
</reference>
<name>A0ABM0Y9C9_CAMSA</name>
<gene>
    <name evidence="2" type="primary">LOC104774799</name>
</gene>
<keyword evidence="1" id="KW-1185">Reference proteome</keyword>
<sequence length="120" mass="13835">MEKPKMEDIERIGNCKYCNKKDDGPTCIHCELDELFQEYEARLFRFNKSRRGLMELAAAEETVHLQKKRSALNLFFIGLSSKNKDSNAPHGDNEEPTKRNAGDAVFVSYLIFKFITDKKA</sequence>
<dbReference type="PANTHER" id="PTHR45865:SF1">
    <property type="entry name" value="E3 UBIQUITIN-PROTEIN LIGASE SHPRH"/>
    <property type="match status" value="1"/>
</dbReference>
<dbReference type="Proteomes" id="UP000694864">
    <property type="component" value="Unplaced"/>
</dbReference>
<dbReference type="InterPro" id="IPR052583">
    <property type="entry name" value="ATP-helicase/E3_Ub-Ligase"/>
</dbReference>
<reference evidence="2" key="2">
    <citation type="submission" date="2025-08" db="UniProtKB">
        <authorList>
            <consortium name="RefSeq"/>
        </authorList>
    </citation>
    <scope>IDENTIFICATION</scope>
    <source>
        <tissue evidence="2">Leaf</tissue>
    </source>
</reference>
<organism evidence="1 2">
    <name type="scientific">Camelina sativa</name>
    <name type="common">False flax</name>
    <name type="synonym">Myagrum sativum</name>
    <dbReference type="NCBI Taxonomy" id="90675"/>
    <lineage>
        <taxon>Eukaryota</taxon>
        <taxon>Viridiplantae</taxon>
        <taxon>Streptophyta</taxon>
        <taxon>Embryophyta</taxon>
        <taxon>Tracheophyta</taxon>
        <taxon>Spermatophyta</taxon>
        <taxon>Magnoliopsida</taxon>
        <taxon>eudicotyledons</taxon>
        <taxon>Gunneridae</taxon>
        <taxon>Pentapetalae</taxon>
        <taxon>rosids</taxon>
        <taxon>malvids</taxon>
        <taxon>Brassicales</taxon>
        <taxon>Brassicaceae</taxon>
        <taxon>Camelineae</taxon>
        <taxon>Camelina</taxon>
    </lineage>
</organism>